<dbReference type="EnsemblPlants" id="HORVU.MOREX.r3.3HG0222420.1">
    <property type="protein sequence ID" value="HORVU.MOREX.r3.3HG0222420.1.CDS1"/>
    <property type="gene ID" value="HORVU.MOREX.r3.3HG0222420"/>
</dbReference>
<dbReference type="InterPro" id="IPR000477">
    <property type="entry name" value="RT_dom"/>
</dbReference>
<dbReference type="Gramene" id="HORVU.MOREX.r3.3HG0222420.1">
    <property type="protein sequence ID" value="HORVU.MOREX.r3.3HG0222420.1.CDS1"/>
    <property type="gene ID" value="HORVU.MOREX.r3.3HG0222420"/>
</dbReference>
<evidence type="ECO:0000313" key="3">
    <source>
        <dbReference type="Proteomes" id="UP000011116"/>
    </source>
</evidence>
<dbReference type="SUPFAM" id="SSF56672">
    <property type="entry name" value="DNA/RNA polymerases"/>
    <property type="match status" value="1"/>
</dbReference>
<sequence length="129" mass="14489">MTIPTTGITYEGVQGSMKETCSILCKKGSVGIKVNDDIGHFFQTLKGLRQRDPMSPILFNVVVHMLVILIRRSKQEDQVGGLVPHLMDDGVSILQYADDIILFMEHDVAKVKNNKLILCLFKQIVTFKN</sequence>
<reference evidence="3" key="1">
    <citation type="journal article" date="2012" name="Nature">
        <title>A physical, genetic and functional sequence assembly of the barley genome.</title>
        <authorList>
            <consortium name="The International Barley Genome Sequencing Consortium"/>
            <person name="Mayer K.F."/>
            <person name="Waugh R."/>
            <person name="Brown J.W."/>
            <person name="Schulman A."/>
            <person name="Langridge P."/>
            <person name="Platzer M."/>
            <person name="Fincher G.B."/>
            <person name="Muehlbauer G.J."/>
            <person name="Sato K."/>
            <person name="Close T.J."/>
            <person name="Wise R.P."/>
            <person name="Stein N."/>
        </authorList>
    </citation>
    <scope>NUCLEOTIDE SEQUENCE [LARGE SCALE GENOMIC DNA]</scope>
    <source>
        <strain evidence="3">cv. Morex</strain>
    </source>
</reference>
<evidence type="ECO:0000259" key="1">
    <source>
        <dbReference type="Pfam" id="PF00078"/>
    </source>
</evidence>
<dbReference type="Proteomes" id="UP000011116">
    <property type="component" value="Chromosome 3H"/>
</dbReference>
<name>A0A8I6XNI9_HORVV</name>
<dbReference type="SMR" id="A0A8I6XNI9"/>
<dbReference type="InterPro" id="IPR043502">
    <property type="entry name" value="DNA/RNA_pol_sf"/>
</dbReference>
<accession>A0A8I6XNI9</accession>
<keyword evidence="3" id="KW-1185">Reference proteome</keyword>
<feature type="domain" description="Reverse transcriptase" evidence="1">
    <location>
        <begin position="33"/>
        <end position="107"/>
    </location>
</feature>
<organism evidence="2 3">
    <name type="scientific">Hordeum vulgare subsp. vulgare</name>
    <name type="common">Domesticated barley</name>
    <dbReference type="NCBI Taxonomy" id="112509"/>
    <lineage>
        <taxon>Eukaryota</taxon>
        <taxon>Viridiplantae</taxon>
        <taxon>Streptophyta</taxon>
        <taxon>Embryophyta</taxon>
        <taxon>Tracheophyta</taxon>
        <taxon>Spermatophyta</taxon>
        <taxon>Magnoliopsida</taxon>
        <taxon>Liliopsida</taxon>
        <taxon>Poales</taxon>
        <taxon>Poaceae</taxon>
        <taxon>BOP clade</taxon>
        <taxon>Pooideae</taxon>
        <taxon>Triticodae</taxon>
        <taxon>Triticeae</taxon>
        <taxon>Hordeinae</taxon>
        <taxon>Hordeum</taxon>
    </lineage>
</organism>
<proteinExistence type="predicted"/>
<dbReference type="AlphaFoldDB" id="A0A8I6XNI9"/>
<reference evidence="2" key="3">
    <citation type="submission" date="2022-01" db="UniProtKB">
        <authorList>
            <consortium name="EnsemblPlants"/>
        </authorList>
    </citation>
    <scope>IDENTIFICATION</scope>
    <source>
        <strain evidence="2">subsp. vulgare</strain>
    </source>
</reference>
<reference evidence="2" key="2">
    <citation type="submission" date="2020-10" db="EMBL/GenBank/DDBJ databases">
        <authorList>
            <person name="Scholz U."/>
            <person name="Mascher M."/>
            <person name="Fiebig A."/>
        </authorList>
    </citation>
    <scope>NUCLEOTIDE SEQUENCE [LARGE SCALE GENOMIC DNA]</scope>
    <source>
        <strain evidence="2">cv. Morex</strain>
    </source>
</reference>
<protein>
    <recommendedName>
        <fullName evidence="1">Reverse transcriptase domain-containing protein</fullName>
    </recommendedName>
</protein>
<evidence type="ECO:0000313" key="2">
    <source>
        <dbReference type="EnsemblPlants" id="HORVU.MOREX.r3.3HG0222420.1.CDS1"/>
    </source>
</evidence>
<dbReference type="Pfam" id="PF00078">
    <property type="entry name" value="RVT_1"/>
    <property type="match status" value="1"/>
</dbReference>